<dbReference type="InterPro" id="IPR013955">
    <property type="entry name" value="Rep_factor-A_C"/>
</dbReference>
<dbReference type="PANTHER" id="PTHR47165">
    <property type="entry name" value="OS03G0429900 PROTEIN"/>
    <property type="match status" value="1"/>
</dbReference>
<dbReference type="SUPFAM" id="SSF50249">
    <property type="entry name" value="Nucleic acid-binding proteins"/>
    <property type="match status" value="2"/>
</dbReference>
<proteinExistence type="predicted"/>
<dbReference type="EMBL" id="JACTNZ010000010">
    <property type="protein sequence ID" value="KAG5529339.1"/>
    <property type="molecule type" value="Genomic_DNA"/>
</dbReference>
<evidence type="ECO:0000313" key="4">
    <source>
        <dbReference type="Proteomes" id="UP000823749"/>
    </source>
</evidence>
<dbReference type="Proteomes" id="UP000823749">
    <property type="component" value="Chromosome 10"/>
</dbReference>
<feature type="region of interest" description="Disordered" evidence="1">
    <location>
        <begin position="261"/>
        <end position="312"/>
    </location>
</feature>
<name>A0AAV6IS02_9ERIC</name>
<dbReference type="InterPro" id="IPR012340">
    <property type="entry name" value="NA-bd_OB-fold"/>
</dbReference>
<reference evidence="3" key="1">
    <citation type="submission" date="2020-08" db="EMBL/GenBank/DDBJ databases">
        <title>Plant Genome Project.</title>
        <authorList>
            <person name="Zhang R.-G."/>
        </authorList>
    </citation>
    <scope>NUCLEOTIDE SEQUENCE</scope>
    <source>
        <strain evidence="3">WSP0</strain>
        <tissue evidence="3">Leaf</tissue>
    </source>
</reference>
<dbReference type="AlphaFoldDB" id="A0AAV6IS02"/>
<comment type="caution">
    <text evidence="3">The sequence shown here is derived from an EMBL/GenBank/DDBJ whole genome shotgun (WGS) entry which is preliminary data.</text>
</comment>
<feature type="domain" description="Replication factor A C-terminal" evidence="2">
    <location>
        <begin position="121"/>
        <end position="249"/>
    </location>
</feature>
<organism evidence="3 4">
    <name type="scientific">Rhododendron griersonianum</name>
    <dbReference type="NCBI Taxonomy" id="479676"/>
    <lineage>
        <taxon>Eukaryota</taxon>
        <taxon>Viridiplantae</taxon>
        <taxon>Streptophyta</taxon>
        <taxon>Embryophyta</taxon>
        <taxon>Tracheophyta</taxon>
        <taxon>Spermatophyta</taxon>
        <taxon>Magnoliopsida</taxon>
        <taxon>eudicotyledons</taxon>
        <taxon>Gunneridae</taxon>
        <taxon>Pentapetalae</taxon>
        <taxon>asterids</taxon>
        <taxon>Ericales</taxon>
        <taxon>Ericaceae</taxon>
        <taxon>Ericoideae</taxon>
        <taxon>Rhodoreae</taxon>
        <taxon>Rhododendron</taxon>
    </lineage>
</organism>
<gene>
    <name evidence="3" type="ORF">RHGRI_029895</name>
</gene>
<evidence type="ECO:0000313" key="3">
    <source>
        <dbReference type="EMBL" id="KAG5529339.1"/>
    </source>
</evidence>
<evidence type="ECO:0000259" key="2">
    <source>
        <dbReference type="Pfam" id="PF08646"/>
    </source>
</evidence>
<accession>A0AAV6IS02</accession>
<sequence length="312" mass="35241">MCSNFPAILVLWDQYAEQEGEVMGKLEGPFPIVQATRMKVSLYQGYQLATKGSSTFTFNPPIPAAEKLRAWCMVNAKAIDKLAMPERNMGETPSRTETPNKNEFKCVNELPTIVDKQEFYWVAVTCKVADLTQQFWYLTCSKCNHPTDAMGDGPFWCNHCRKRMPPVVSLKFNIELSDKTGSIVATVFQRDAEGMFGITAEYMRENIQQGELSASALEKLCQGVSYAVRVKAYNYTKSKLPKCLYSVQEYDLLAKTKRGKSVKDVGGSTTSAEKPRKRVRQQLFVDKHHDGSSNEDDLPLAIAFQKKKKKKQ</sequence>
<protein>
    <recommendedName>
        <fullName evidence="2">Replication factor A C-terminal domain-containing protein</fullName>
    </recommendedName>
</protein>
<evidence type="ECO:0000256" key="1">
    <source>
        <dbReference type="SAM" id="MobiDB-lite"/>
    </source>
</evidence>
<keyword evidence="4" id="KW-1185">Reference proteome</keyword>
<dbReference type="PANTHER" id="PTHR47165:SF4">
    <property type="entry name" value="OS03G0429900 PROTEIN"/>
    <property type="match status" value="1"/>
</dbReference>
<dbReference type="Gene3D" id="2.40.50.140">
    <property type="entry name" value="Nucleic acid-binding proteins"/>
    <property type="match status" value="2"/>
</dbReference>
<dbReference type="Pfam" id="PF08646">
    <property type="entry name" value="Rep_fac-A_C"/>
    <property type="match status" value="1"/>
</dbReference>